<dbReference type="PANTHER" id="PTHR31885">
    <property type="entry name" value="GH04784P"/>
    <property type="match status" value="1"/>
</dbReference>
<evidence type="ECO:0008006" key="8">
    <source>
        <dbReference type="Google" id="ProtNLM"/>
    </source>
</evidence>
<evidence type="ECO:0000256" key="2">
    <source>
        <dbReference type="ARBA" id="ARBA00007375"/>
    </source>
</evidence>
<evidence type="ECO:0000256" key="3">
    <source>
        <dbReference type="ARBA" id="ARBA00022692"/>
    </source>
</evidence>
<protein>
    <recommendedName>
        <fullName evidence="8">Lysoplasmalogenase</fullName>
    </recommendedName>
</protein>
<evidence type="ECO:0000313" key="6">
    <source>
        <dbReference type="EMBL" id="AKU19039.1"/>
    </source>
</evidence>
<proteinExistence type="inferred from homology"/>
<dbReference type="KEGG" id="lmoi:VV02_17260"/>
<sequence>MNQAVRARPERAAYVALAAATTVTGALENHRWQAFVKTPLVPMLQVGLLRRAGAAQPAGLAALLVATTGAAVGDWFMLESGRAADAGEQRRLLRIGASAFGVQQAGYIALLARAGYRPTRRTVLPVAAGLAGLAVLDSAETRQPDPIVTAYGLLLGTMTAFATGGRPGARGMRHRISAGGAAFFASDATIMIREHLLHGRRTRAVAEAFVLVSYTAAQAALVDGLEQTIARESR</sequence>
<dbReference type="STRING" id="571913.VV02_17260"/>
<gene>
    <name evidence="6" type="ORF">VV02_17260</name>
</gene>
<accession>A0A0K1JQP0</accession>
<comment type="subcellular location">
    <subcellularLocation>
        <location evidence="1">Membrane</location>
        <topology evidence="1">Multi-pass membrane protein</topology>
    </subcellularLocation>
</comment>
<dbReference type="AlphaFoldDB" id="A0A0K1JQP0"/>
<name>A0A0K1JQP0_9MICO</name>
<comment type="similarity">
    <text evidence="2">Belongs to the TMEM86 family.</text>
</comment>
<dbReference type="GO" id="GO:0016020">
    <property type="term" value="C:membrane"/>
    <property type="evidence" value="ECO:0007669"/>
    <property type="project" value="UniProtKB-SubCell"/>
</dbReference>
<reference evidence="6 7" key="1">
    <citation type="submission" date="2015-03" db="EMBL/GenBank/DDBJ databases">
        <title>Luteipulveratus halotolerans sp. nov., a novel actinobacterium (Dermacoccaceae) from Sarawak, Malaysia.</title>
        <authorList>
            <person name="Juboi H."/>
            <person name="Basik A."/>
            <person name="Shamsul S.S."/>
            <person name="Arnold P."/>
            <person name="Schmitt E.K."/>
            <person name="Sanglier J.-J."/>
            <person name="Yeo T."/>
        </authorList>
    </citation>
    <scope>NUCLEOTIDE SEQUENCE [LARGE SCALE GENOMIC DNA]</scope>
    <source>
        <strain evidence="6 7">MN07-A0370</strain>
    </source>
</reference>
<keyword evidence="7" id="KW-1185">Reference proteome</keyword>
<evidence type="ECO:0000313" key="7">
    <source>
        <dbReference type="Proteomes" id="UP000066480"/>
    </source>
</evidence>
<keyword evidence="5" id="KW-0472">Membrane</keyword>
<dbReference type="InterPro" id="IPR012506">
    <property type="entry name" value="TMEM86B-like"/>
</dbReference>
<evidence type="ECO:0000256" key="4">
    <source>
        <dbReference type="ARBA" id="ARBA00022989"/>
    </source>
</evidence>
<keyword evidence="3" id="KW-0812">Transmembrane</keyword>
<keyword evidence="4" id="KW-1133">Transmembrane helix</keyword>
<evidence type="ECO:0000256" key="1">
    <source>
        <dbReference type="ARBA" id="ARBA00004141"/>
    </source>
</evidence>
<dbReference type="EMBL" id="CP011112">
    <property type="protein sequence ID" value="AKU19039.1"/>
    <property type="molecule type" value="Genomic_DNA"/>
</dbReference>
<dbReference type="GO" id="GO:0016787">
    <property type="term" value="F:hydrolase activity"/>
    <property type="evidence" value="ECO:0007669"/>
    <property type="project" value="TreeGrafter"/>
</dbReference>
<organism evidence="6 7">
    <name type="scientific">Luteipulveratus mongoliensis</name>
    <dbReference type="NCBI Taxonomy" id="571913"/>
    <lineage>
        <taxon>Bacteria</taxon>
        <taxon>Bacillati</taxon>
        <taxon>Actinomycetota</taxon>
        <taxon>Actinomycetes</taxon>
        <taxon>Micrococcales</taxon>
        <taxon>Dermacoccaceae</taxon>
        <taxon>Luteipulveratus</taxon>
    </lineage>
</organism>
<evidence type="ECO:0000256" key="5">
    <source>
        <dbReference type="ARBA" id="ARBA00023136"/>
    </source>
</evidence>
<dbReference type="Pfam" id="PF07947">
    <property type="entry name" value="YhhN"/>
    <property type="match status" value="1"/>
</dbReference>
<dbReference type="PANTHER" id="PTHR31885:SF6">
    <property type="entry name" value="GH04784P"/>
    <property type="match status" value="1"/>
</dbReference>
<dbReference type="Proteomes" id="UP000066480">
    <property type="component" value="Chromosome"/>
</dbReference>